<organism evidence="2 3">
    <name type="scientific">Larinioides sclopetarius</name>
    <dbReference type="NCBI Taxonomy" id="280406"/>
    <lineage>
        <taxon>Eukaryota</taxon>
        <taxon>Metazoa</taxon>
        <taxon>Ecdysozoa</taxon>
        <taxon>Arthropoda</taxon>
        <taxon>Chelicerata</taxon>
        <taxon>Arachnida</taxon>
        <taxon>Araneae</taxon>
        <taxon>Araneomorphae</taxon>
        <taxon>Entelegynae</taxon>
        <taxon>Araneoidea</taxon>
        <taxon>Araneidae</taxon>
        <taxon>Larinioides</taxon>
    </lineage>
</organism>
<dbReference type="AlphaFoldDB" id="A0AAV1Z3Y8"/>
<evidence type="ECO:0000313" key="3">
    <source>
        <dbReference type="Proteomes" id="UP001497382"/>
    </source>
</evidence>
<evidence type="ECO:0000313" key="2">
    <source>
        <dbReference type="EMBL" id="CAL1266101.1"/>
    </source>
</evidence>
<protein>
    <submittedName>
        <fullName evidence="2">Uncharacterized protein</fullName>
    </submittedName>
</protein>
<accession>A0AAV1Z3Y8</accession>
<evidence type="ECO:0000256" key="1">
    <source>
        <dbReference type="ARBA" id="ARBA00005361"/>
    </source>
</evidence>
<reference evidence="2 3" key="1">
    <citation type="submission" date="2024-04" db="EMBL/GenBank/DDBJ databases">
        <authorList>
            <person name="Rising A."/>
            <person name="Reimegard J."/>
            <person name="Sonavane S."/>
            <person name="Akerstrom W."/>
            <person name="Nylinder S."/>
            <person name="Hedman E."/>
            <person name="Kallberg Y."/>
        </authorList>
    </citation>
    <scope>NUCLEOTIDE SEQUENCE [LARGE SCALE GENOMIC DNA]</scope>
</reference>
<sequence length="45" mass="5187">MLAEQWTSMVEEKVLWNLSKLNKPFKFIVTCVIMQRNGAGFHCAS</sequence>
<dbReference type="Pfam" id="PF03645">
    <property type="entry name" value="Tctex-1"/>
    <property type="match status" value="1"/>
</dbReference>
<dbReference type="Proteomes" id="UP001497382">
    <property type="component" value="Unassembled WGS sequence"/>
</dbReference>
<dbReference type="InterPro" id="IPR038586">
    <property type="entry name" value="Tctex-1-like_sf"/>
</dbReference>
<proteinExistence type="inferred from homology"/>
<name>A0AAV1Z3Y8_9ARAC</name>
<dbReference type="CDD" id="cd21455">
    <property type="entry name" value="DLC-like_DYNLT1_DYNLT3"/>
    <property type="match status" value="1"/>
</dbReference>
<dbReference type="EMBL" id="CAXIEN010000020">
    <property type="protein sequence ID" value="CAL1266101.1"/>
    <property type="molecule type" value="Genomic_DNA"/>
</dbReference>
<feature type="non-terminal residue" evidence="2">
    <location>
        <position position="45"/>
    </location>
</feature>
<dbReference type="InterPro" id="IPR005334">
    <property type="entry name" value="Tctex-1-like"/>
</dbReference>
<dbReference type="Gene3D" id="3.30.1140.40">
    <property type="entry name" value="Tctex-1"/>
    <property type="match status" value="1"/>
</dbReference>
<keyword evidence="3" id="KW-1185">Reference proteome</keyword>
<gene>
    <name evidence="2" type="ORF">LARSCL_LOCUS2920</name>
</gene>
<comment type="similarity">
    <text evidence="1">Belongs to the dynein light chain Tctex-type family.</text>
</comment>
<comment type="caution">
    <text evidence="2">The sequence shown here is derived from an EMBL/GenBank/DDBJ whole genome shotgun (WGS) entry which is preliminary data.</text>
</comment>